<dbReference type="InterPro" id="IPR047192">
    <property type="entry name" value="Euk_RPA1_DBD_C"/>
</dbReference>
<dbReference type="InterPro" id="IPR013955">
    <property type="entry name" value="Rep_factor-A_C"/>
</dbReference>
<evidence type="ECO:0000256" key="3">
    <source>
        <dbReference type="ARBA" id="ARBA00022705"/>
    </source>
</evidence>
<evidence type="ECO:0000313" key="16">
    <source>
        <dbReference type="Proteomes" id="UP000009082"/>
    </source>
</evidence>
<dbReference type="FunFam" id="2.40.50.140:FF:000090">
    <property type="entry name" value="Replication protein A subunit"/>
    <property type="match status" value="1"/>
</dbReference>
<dbReference type="PANTHER" id="PTHR47165:SF4">
    <property type="entry name" value="OS03G0429900 PROTEIN"/>
    <property type="match status" value="1"/>
</dbReference>
<feature type="domain" description="Replication factor A C-terminal" evidence="13">
    <location>
        <begin position="416"/>
        <end position="559"/>
    </location>
</feature>
<dbReference type="Proteomes" id="UP000009082">
    <property type="component" value="Unassembled WGS sequence"/>
</dbReference>
<evidence type="ECO:0000256" key="4">
    <source>
        <dbReference type="ARBA" id="ARBA00022723"/>
    </source>
</evidence>
<dbReference type="CDD" id="cd04474">
    <property type="entry name" value="RPA1_DBD_A"/>
    <property type="match status" value="1"/>
</dbReference>
<dbReference type="VEuPathDB" id="MicrosporidiaDB:NCER_100307"/>
<protein>
    <recommendedName>
        <fullName evidence="9">Replication protein A subunit</fullName>
    </recommendedName>
</protein>
<keyword evidence="5 9" id="KW-0863">Zinc-finger</keyword>
<dbReference type="Pfam" id="PF08646">
    <property type="entry name" value="Rep_fac-A_C"/>
    <property type="match status" value="1"/>
</dbReference>
<dbReference type="InterPro" id="IPR004365">
    <property type="entry name" value="NA-bd_OB_tRNA"/>
</dbReference>
<dbReference type="HOGENOM" id="CLU_012393_2_0_1"/>
<dbReference type="GO" id="GO:0007004">
    <property type="term" value="P:telomere maintenance via telomerase"/>
    <property type="evidence" value="ECO:0007669"/>
    <property type="project" value="UniProtKB-ARBA"/>
</dbReference>
<dbReference type="Pfam" id="PF04057">
    <property type="entry name" value="Rep-A_N"/>
    <property type="match status" value="1"/>
</dbReference>
<dbReference type="PANTHER" id="PTHR47165">
    <property type="entry name" value="OS03G0429900 PROTEIN"/>
    <property type="match status" value="1"/>
</dbReference>
<dbReference type="STRING" id="578460.C4V787"/>
<name>C4V787_VAIC1</name>
<dbReference type="InterPro" id="IPR004591">
    <property type="entry name" value="Rfa1"/>
</dbReference>
<evidence type="ECO:0000256" key="10">
    <source>
        <dbReference type="SAM" id="MobiDB-lite"/>
    </source>
</evidence>
<dbReference type="KEGG" id="nce:NCER_100307"/>
<dbReference type="InParanoid" id="C4V787"/>
<dbReference type="GO" id="GO:0003677">
    <property type="term" value="F:DNA binding"/>
    <property type="evidence" value="ECO:0007669"/>
    <property type="project" value="UniProtKB-KW"/>
</dbReference>
<evidence type="ECO:0000256" key="5">
    <source>
        <dbReference type="ARBA" id="ARBA00022771"/>
    </source>
</evidence>
<evidence type="ECO:0000259" key="12">
    <source>
        <dbReference type="Pfam" id="PF04057"/>
    </source>
</evidence>
<comment type="similarity">
    <text evidence="2 9">Belongs to the replication factor A protein 1 family.</text>
</comment>
<keyword evidence="7 9" id="KW-0238">DNA-binding</keyword>
<evidence type="ECO:0000256" key="6">
    <source>
        <dbReference type="ARBA" id="ARBA00022833"/>
    </source>
</evidence>
<dbReference type="FunFam" id="2.40.50.140:FF:000041">
    <property type="entry name" value="Replication protein A subunit"/>
    <property type="match status" value="1"/>
</dbReference>
<feature type="region of interest" description="Disordered" evidence="10">
    <location>
        <begin position="116"/>
        <end position="157"/>
    </location>
</feature>
<feature type="domain" description="OB" evidence="11">
    <location>
        <begin position="173"/>
        <end position="253"/>
    </location>
</feature>
<evidence type="ECO:0000313" key="15">
    <source>
        <dbReference type="EMBL" id="EEQ82914.1"/>
    </source>
</evidence>
<dbReference type="Pfam" id="PF16900">
    <property type="entry name" value="REPA_OB_2"/>
    <property type="match status" value="1"/>
</dbReference>
<reference evidence="16" key="1">
    <citation type="journal article" date="2009" name="PLoS Pathog.">
        <title>Genomic analyses of the microsporidian Nosema ceranae, an emergent pathogen of honey bees.</title>
        <authorList>
            <person name="Cornman R.S."/>
            <person name="Chen Y.P."/>
            <person name="Schatz M.C."/>
            <person name="Street C."/>
            <person name="Zhao Y."/>
            <person name="Desany B."/>
            <person name="Egholm M."/>
            <person name="Hutchison S."/>
            <person name="Pettis J.S."/>
            <person name="Lipkin W.I."/>
            <person name="Evans J.D."/>
        </authorList>
    </citation>
    <scope>NUCLEOTIDE SEQUENCE [LARGE SCALE GENOMIC DNA]</scope>
    <source>
        <strain evidence="16">BRL01</strain>
    </source>
</reference>
<dbReference type="GO" id="GO:0008270">
    <property type="term" value="F:zinc ion binding"/>
    <property type="evidence" value="ECO:0007669"/>
    <property type="project" value="UniProtKB-KW"/>
</dbReference>
<evidence type="ECO:0000256" key="2">
    <source>
        <dbReference type="ARBA" id="ARBA00005690"/>
    </source>
</evidence>
<evidence type="ECO:0000256" key="8">
    <source>
        <dbReference type="ARBA" id="ARBA00023242"/>
    </source>
</evidence>
<dbReference type="GO" id="GO:0006310">
    <property type="term" value="P:DNA recombination"/>
    <property type="evidence" value="ECO:0007669"/>
    <property type="project" value="InterPro"/>
</dbReference>
<evidence type="ECO:0000256" key="1">
    <source>
        <dbReference type="ARBA" id="ARBA00004123"/>
    </source>
</evidence>
<comment type="subunit">
    <text evidence="9">Component of the heterotrimeric canonical replication protein A complex (RPA).</text>
</comment>
<dbReference type="AlphaFoldDB" id="C4V787"/>
<dbReference type="Pfam" id="PF01336">
    <property type="entry name" value="tRNA_anti-codon"/>
    <property type="match status" value="1"/>
</dbReference>
<dbReference type="OMA" id="DQCDAFY"/>
<evidence type="ECO:0000259" key="13">
    <source>
        <dbReference type="Pfam" id="PF08646"/>
    </source>
</evidence>
<accession>C4V787</accession>
<dbReference type="CDD" id="cd04475">
    <property type="entry name" value="RPA1_DBD_B"/>
    <property type="match status" value="1"/>
</dbReference>
<feature type="domain" description="Replication factor-A protein 1 N-terminal" evidence="12">
    <location>
        <begin position="10"/>
        <end position="100"/>
    </location>
</feature>
<dbReference type="NCBIfam" id="TIGR00617">
    <property type="entry name" value="rpa1"/>
    <property type="match status" value="1"/>
</dbReference>
<dbReference type="GO" id="GO:0005662">
    <property type="term" value="C:DNA replication factor A complex"/>
    <property type="evidence" value="ECO:0007669"/>
    <property type="project" value="UniProtKB-ARBA"/>
</dbReference>
<keyword evidence="3 9" id="KW-0235">DNA replication</keyword>
<dbReference type="FunFam" id="2.40.50.140:FF:000064">
    <property type="entry name" value="Replication protein A subunit"/>
    <property type="match status" value="1"/>
</dbReference>
<feature type="compositionally biased region" description="Basic and acidic residues" evidence="10">
    <location>
        <begin position="127"/>
        <end position="157"/>
    </location>
</feature>
<organism evidence="16">
    <name type="scientific">Vairimorpha ceranae (strain BRL01)</name>
    <name type="common">Microsporidian parasite</name>
    <name type="synonym">Nosema ceranae</name>
    <dbReference type="NCBI Taxonomy" id="578460"/>
    <lineage>
        <taxon>Eukaryota</taxon>
        <taxon>Fungi</taxon>
        <taxon>Fungi incertae sedis</taxon>
        <taxon>Microsporidia</taxon>
        <taxon>Nosematidae</taxon>
        <taxon>Vairimorpha</taxon>
    </lineage>
</organism>
<comment type="function">
    <text evidence="9">As part of the replication protein A (RPA/RP-A), a single-stranded DNA-binding heterotrimeric complex, may play an essential role in DNA replication, recombination and repair. Binds and stabilizes single-stranded DNA intermediates, preventing complementary DNA reannealing and recruiting different proteins involved in DNA metabolism.</text>
</comment>
<dbReference type="InterPro" id="IPR031657">
    <property type="entry name" value="REPA_OB_2"/>
</dbReference>
<proteinExistence type="inferred from homology"/>
<sequence length="573" mass="66138">MQPMKLEEGTVEVLFNNQNEHPLFNKPVLQVLMCQKVNHKEGEKLRYRAYLSDGLHYIRAVFGSELTPLLETNQIEKYSLVKLDSFIFRLIKGNAYIYIYSLAGYENCNVEIGNPTPIYSDGSNRTDTNKQKVNEDETPKKSKVAKSVENKQTEDPNKYTQINSINPFCNKWIIKGRIVLKSDIRKFSNKKGEGKLFSFEIADDSGQIKVVAFSESVDIFYPIIEIGRVYTIQKGEIKMSKKTFSNNNNDYEIQLDVNSEIKKVEDNETPKFFFNFVKIKDITSSNAPIDIVGIVKEAGEAVSFIVKATQKESLRRNITLIDETGSIRATFWGAKAEEEIEVDSVLAIKSIKVSDFGGVSLSSIHTSQIHKNPDISESHSLLGWYNTEGKNVKIDLPERDLKIFNISDVKNQEMPYSAVRATLMFIKEDNLMYDSCKEENCTKKVYKNEFGEYRCEKCDKNSYECTHRYLIHANISDSTGQLWATLFNDQAILLLGMSASDFREMADNDPNQSQMFIKKFLYREYIIKLRSRQDNYNDEIKMRHNISEIREVNYKEETKKEILYVEKLLRESN</sequence>
<evidence type="ECO:0000256" key="9">
    <source>
        <dbReference type="RuleBase" id="RU364130"/>
    </source>
</evidence>
<dbReference type="GO" id="GO:0006260">
    <property type="term" value="P:DNA replication"/>
    <property type="evidence" value="ECO:0007669"/>
    <property type="project" value="UniProtKB-KW"/>
</dbReference>
<keyword evidence="8 9" id="KW-0539">Nucleus</keyword>
<dbReference type="GO" id="GO:0006281">
    <property type="term" value="P:DNA repair"/>
    <property type="evidence" value="ECO:0007669"/>
    <property type="project" value="InterPro"/>
</dbReference>
<dbReference type="InterPro" id="IPR012340">
    <property type="entry name" value="NA-bd_OB-fold"/>
</dbReference>
<evidence type="ECO:0000259" key="11">
    <source>
        <dbReference type="Pfam" id="PF01336"/>
    </source>
</evidence>
<dbReference type="OrthoDB" id="1751331at2759"/>
<evidence type="ECO:0000256" key="7">
    <source>
        <dbReference type="ARBA" id="ARBA00023125"/>
    </source>
</evidence>
<dbReference type="FunCoup" id="C4V787">
    <property type="interactions" value="252"/>
</dbReference>
<evidence type="ECO:0000259" key="14">
    <source>
        <dbReference type="Pfam" id="PF16900"/>
    </source>
</evidence>
<dbReference type="EMBL" id="ACOL01000014">
    <property type="protein sequence ID" value="EEQ82914.1"/>
    <property type="molecule type" value="Genomic_DNA"/>
</dbReference>
<dbReference type="CDD" id="cd04476">
    <property type="entry name" value="RPA1_DBD_C"/>
    <property type="match status" value="1"/>
</dbReference>
<dbReference type="GO" id="GO:0000781">
    <property type="term" value="C:chromosome, telomeric region"/>
    <property type="evidence" value="ECO:0007669"/>
    <property type="project" value="UniProtKB-ARBA"/>
</dbReference>
<keyword evidence="4 9" id="KW-0479">Metal-binding</keyword>
<dbReference type="SUPFAM" id="SSF50249">
    <property type="entry name" value="Nucleic acid-binding proteins"/>
    <property type="match status" value="4"/>
</dbReference>
<dbReference type="Gene3D" id="2.40.50.140">
    <property type="entry name" value="Nucleic acid-binding proteins"/>
    <property type="match status" value="4"/>
</dbReference>
<gene>
    <name evidence="15" type="ORF">NCER_100307</name>
</gene>
<keyword evidence="6 9" id="KW-0862">Zinc</keyword>
<feature type="domain" description="Replication protein A OB" evidence="14">
    <location>
        <begin position="284"/>
        <end position="372"/>
    </location>
</feature>
<comment type="subcellular location">
    <subcellularLocation>
        <location evidence="1 9">Nucleus</location>
    </subcellularLocation>
</comment>
<dbReference type="InterPro" id="IPR007199">
    <property type="entry name" value="Rep_factor-A_N"/>
</dbReference>